<feature type="transmembrane region" description="Helical" evidence="1">
    <location>
        <begin position="183"/>
        <end position="202"/>
    </location>
</feature>
<dbReference type="InterPro" id="IPR025291">
    <property type="entry name" value="DUF4153"/>
</dbReference>
<keyword evidence="1" id="KW-1133">Transmembrane helix</keyword>
<evidence type="ECO:0000313" key="3">
    <source>
        <dbReference type="Proteomes" id="UP000000269"/>
    </source>
</evidence>
<feature type="transmembrane region" description="Helical" evidence="1">
    <location>
        <begin position="87"/>
        <end position="104"/>
    </location>
</feature>
<gene>
    <name evidence="2" type="ordered locus">Clos_1404</name>
</gene>
<feature type="transmembrane region" description="Helical" evidence="1">
    <location>
        <begin position="154"/>
        <end position="177"/>
    </location>
</feature>
<dbReference type="HOGENOM" id="CLU_030795_1_0_9"/>
<evidence type="ECO:0000313" key="2">
    <source>
        <dbReference type="EMBL" id="ABW18948.1"/>
    </source>
</evidence>
<dbReference type="eggNOG" id="COG1835">
    <property type="taxonomic scope" value="Bacteria"/>
</dbReference>
<keyword evidence="1" id="KW-0812">Transmembrane</keyword>
<evidence type="ECO:0000256" key="1">
    <source>
        <dbReference type="SAM" id="Phobius"/>
    </source>
</evidence>
<dbReference type="AlphaFoldDB" id="A8MH61"/>
<feature type="transmembrane region" description="Helical" evidence="1">
    <location>
        <begin position="321"/>
        <end position="339"/>
    </location>
</feature>
<dbReference type="Pfam" id="PF13687">
    <property type="entry name" value="DUF4153"/>
    <property type="match status" value="1"/>
</dbReference>
<dbReference type="KEGG" id="aoe:Clos_1404"/>
<dbReference type="EMBL" id="CP000853">
    <property type="protein sequence ID" value="ABW18948.1"/>
    <property type="molecule type" value="Genomic_DNA"/>
</dbReference>
<keyword evidence="3" id="KW-1185">Reference proteome</keyword>
<dbReference type="STRING" id="350688.Clos_1404"/>
<feature type="transmembrane region" description="Helical" evidence="1">
    <location>
        <begin position="116"/>
        <end position="134"/>
    </location>
</feature>
<sequence length="587" mass="67822">MLKKIIKNIELLIQKVIVSTKRFPETILMALCTAVVLIYRNHLDYSSTDLRENLMRIAMVFAIGIPLTLCMKVFFERKDTLNKAVKIGIYLGVALSLVLYYLFLLKQLNELSVLRYVAYSIALYLIFSWIPYVFKRENYDFYVVTLFNRFVTTYLYSGILFLGLVAIIATVDLLFSVNISGNIYFDIWIIVAGVFAPAFFLADIPESRQELDVKQYAKVLKVLLLYIIMPLIVAYSTILYAYFIKIIITRQWPDGILANLVLWFSIISTIVLFFISPLRNSSKWVEKFMAIFPIALIPLLTMMFISIGIRVSAYGITVNRYLVLAAALWVTGCMIYSIWDKGRRNIVFTISLVFISIVSVTGPFSSFSISKWSQNNRLEKILNANHMISADDTIIPSPDIPKVDKEEISSILRYFNNKAWLEDLKYVPDNFEINQTKSVFGFELEGNYWNGYDNKYFNYTLLRDGKVLDIRGFDYFADFTSYSSTKIEDTNNEMIIYYSDQGRTVTIKKNNETIYSGNVDDIVINLHKKISEANQDKQEVSLQEMTYEEKTQSLEIVYVFNHISGSESIDGEVTVYTPMFYILIKMQ</sequence>
<keyword evidence="1" id="KW-0472">Membrane</keyword>
<feature type="transmembrane region" description="Helical" evidence="1">
    <location>
        <begin position="54"/>
        <end position="75"/>
    </location>
</feature>
<feature type="transmembrane region" description="Helical" evidence="1">
    <location>
        <begin position="223"/>
        <end position="244"/>
    </location>
</feature>
<dbReference type="Proteomes" id="UP000000269">
    <property type="component" value="Chromosome"/>
</dbReference>
<protein>
    <recommendedName>
        <fullName evidence="4">DUF4153 domain-containing protein</fullName>
    </recommendedName>
</protein>
<dbReference type="OrthoDB" id="9809196at2"/>
<reference evidence="3" key="1">
    <citation type="submission" date="2007-10" db="EMBL/GenBank/DDBJ databases">
        <title>Complete genome of Alkaliphilus oremlandii OhILAs.</title>
        <authorList>
            <person name="Copeland A."/>
            <person name="Lucas S."/>
            <person name="Lapidus A."/>
            <person name="Barry K."/>
            <person name="Detter J.C."/>
            <person name="Glavina del Rio T."/>
            <person name="Hammon N."/>
            <person name="Israni S."/>
            <person name="Dalin E."/>
            <person name="Tice H."/>
            <person name="Pitluck S."/>
            <person name="Chain P."/>
            <person name="Malfatti S."/>
            <person name="Shin M."/>
            <person name="Vergez L."/>
            <person name="Schmutz J."/>
            <person name="Larimer F."/>
            <person name="Land M."/>
            <person name="Hauser L."/>
            <person name="Kyrpides N."/>
            <person name="Mikhailova N."/>
            <person name="Stolz J.F."/>
            <person name="Dawson A."/>
            <person name="Fisher E."/>
            <person name="Crable B."/>
            <person name="Perera E."/>
            <person name="Lisak J."/>
            <person name="Ranganathan M."/>
            <person name="Basu P."/>
            <person name="Richardson P."/>
        </authorList>
    </citation>
    <scope>NUCLEOTIDE SEQUENCE [LARGE SCALE GENOMIC DNA]</scope>
    <source>
        <strain evidence="3">OhILAs</strain>
    </source>
</reference>
<accession>A8MH61</accession>
<evidence type="ECO:0008006" key="4">
    <source>
        <dbReference type="Google" id="ProtNLM"/>
    </source>
</evidence>
<name>A8MH61_ALKOO</name>
<dbReference type="RefSeq" id="WP_012159260.1">
    <property type="nucleotide sequence ID" value="NC_009922.1"/>
</dbReference>
<feature type="transmembrane region" description="Helical" evidence="1">
    <location>
        <begin position="346"/>
        <end position="367"/>
    </location>
</feature>
<proteinExistence type="predicted"/>
<organism evidence="2 3">
    <name type="scientific">Alkaliphilus oremlandii (strain OhILAs)</name>
    <name type="common">Clostridium oremlandii (strain OhILAs)</name>
    <dbReference type="NCBI Taxonomy" id="350688"/>
    <lineage>
        <taxon>Bacteria</taxon>
        <taxon>Bacillati</taxon>
        <taxon>Bacillota</taxon>
        <taxon>Clostridia</taxon>
        <taxon>Peptostreptococcales</taxon>
        <taxon>Natronincolaceae</taxon>
        <taxon>Alkaliphilus</taxon>
    </lineage>
</organism>
<feature type="transmembrane region" description="Helical" evidence="1">
    <location>
        <begin position="288"/>
        <end position="309"/>
    </location>
</feature>
<feature type="transmembrane region" description="Helical" evidence="1">
    <location>
        <begin position="256"/>
        <end position="276"/>
    </location>
</feature>